<evidence type="ECO:0000313" key="4">
    <source>
        <dbReference type="Proteomes" id="UP000199647"/>
    </source>
</evidence>
<keyword evidence="4" id="KW-1185">Reference proteome</keyword>
<dbReference type="InterPro" id="IPR025178">
    <property type="entry name" value="Lnb_N"/>
</dbReference>
<protein>
    <recommendedName>
        <fullName evidence="2">Lnb N-terminal periplasmic domain-containing protein</fullName>
    </recommendedName>
</protein>
<keyword evidence="1" id="KW-1133">Transmembrane helix</keyword>
<sequence length="333" mass="37816">MLPVVRSILGLLWRLALFLVFAFSLAWVGLALWYQFPGGQVARVAADVVWLAFGLAILIGAWRFHRRWAVVLYPCALVLVAIWWTTIRPSNHRDWAPDVAHTVTAEIHGNTATVHNVRNFEWRTETDFTPRWETRTYNLDELDTVDLFLSYWSGKAIAHTLVSFGFRDGSHLVFSAEIRKERTEAFSEVGGFFREFELAMIAADERDIIRLRTNVRGEDVYRYALDVPEAARRTLLLSFLNKGNLLASRPAFYNTVTSNCTTVVFDMARVIDSRLPLDYRILLSGYLPGYLYDQHVIRTDLPLAEVRARAAVSALGRQAGDAADYSARIRAGS</sequence>
<evidence type="ECO:0000259" key="2">
    <source>
        <dbReference type="Pfam" id="PF13387"/>
    </source>
</evidence>
<evidence type="ECO:0000256" key="1">
    <source>
        <dbReference type="SAM" id="Phobius"/>
    </source>
</evidence>
<feature type="transmembrane region" description="Helical" evidence="1">
    <location>
        <begin position="12"/>
        <end position="34"/>
    </location>
</feature>
<reference evidence="3 4" key="1">
    <citation type="submission" date="2016-10" db="EMBL/GenBank/DDBJ databases">
        <authorList>
            <person name="de Groot N.N."/>
        </authorList>
    </citation>
    <scope>NUCLEOTIDE SEQUENCE [LARGE SCALE GENOMIC DNA]</scope>
    <source>
        <strain evidence="3 4">A52C2</strain>
    </source>
</reference>
<dbReference type="EMBL" id="FOFG01000009">
    <property type="protein sequence ID" value="SEQ95303.1"/>
    <property type="molecule type" value="Genomic_DNA"/>
</dbReference>
<gene>
    <name evidence="3" type="ORF">SAMN05216548_109113</name>
</gene>
<dbReference type="AlphaFoldDB" id="A0A1H9K8R0"/>
<dbReference type="Proteomes" id="UP000199647">
    <property type="component" value="Unassembled WGS sequence"/>
</dbReference>
<name>A0A1H9K8R0_9HYPH</name>
<feature type="domain" description="Lnb N-terminal periplasmic" evidence="2">
    <location>
        <begin position="129"/>
        <end position="284"/>
    </location>
</feature>
<keyword evidence="1" id="KW-0472">Membrane</keyword>
<proteinExistence type="predicted"/>
<dbReference type="OrthoDB" id="274718at2"/>
<evidence type="ECO:0000313" key="3">
    <source>
        <dbReference type="EMBL" id="SEQ95303.1"/>
    </source>
</evidence>
<accession>A0A1H9K8R0</accession>
<feature type="transmembrane region" description="Helical" evidence="1">
    <location>
        <begin position="40"/>
        <end position="61"/>
    </location>
</feature>
<feature type="transmembrane region" description="Helical" evidence="1">
    <location>
        <begin position="68"/>
        <end position="86"/>
    </location>
</feature>
<organism evidence="3 4">
    <name type="scientific">Faunimonas pinastri</name>
    <dbReference type="NCBI Taxonomy" id="1855383"/>
    <lineage>
        <taxon>Bacteria</taxon>
        <taxon>Pseudomonadati</taxon>
        <taxon>Pseudomonadota</taxon>
        <taxon>Alphaproteobacteria</taxon>
        <taxon>Hyphomicrobiales</taxon>
        <taxon>Afifellaceae</taxon>
        <taxon>Faunimonas</taxon>
    </lineage>
</organism>
<dbReference type="STRING" id="1855383.SAMN05216548_109113"/>
<dbReference type="Pfam" id="PF13387">
    <property type="entry name" value="Lnb_N"/>
    <property type="match status" value="1"/>
</dbReference>
<dbReference type="RefSeq" id="WP_092497204.1">
    <property type="nucleotide sequence ID" value="NZ_FOFG01000009.1"/>
</dbReference>
<keyword evidence="1" id="KW-0812">Transmembrane</keyword>